<dbReference type="GO" id="GO:0016747">
    <property type="term" value="F:acyltransferase activity, transferring groups other than amino-acyl groups"/>
    <property type="evidence" value="ECO:0007669"/>
    <property type="project" value="InterPro"/>
</dbReference>
<dbReference type="InterPro" id="IPR016181">
    <property type="entry name" value="Acyl_CoA_acyltransferase"/>
</dbReference>
<dbReference type="InterPro" id="IPR050832">
    <property type="entry name" value="Bact_Acetyltransf"/>
</dbReference>
<dbReference type="PANTHER" id="PTHR43877">
    <property type="entry name" value="AMINOALKYLPHOSPHONATE N-ACETYLTRANSFERASE-RELATED-RELATED"/>
    <property type="match status" value="1"/>
</dbReference>
<dbReference type="AlphaFoldDB" id="A0A381UAU6"/>
<protein>
    <recommendedName>
        <fullName evidence="3">N-acetyltransferase domain-containing protein</fullName>
    </recommendedName>
</protein>
<reference evidence="4" key="1">
    <citation type="submission" date="2018-05" db="EMBL/GenBank/DDBJ databases">
        <authorList>
            <person name="Lanie J.A."/>
            <person name="Ng W.-L."/>
            <person name="Kazmierczak K.M."/>
            <person name="Andrzejewski T.M."/>
            <person name="Davidsen T.M."/>
            <person name="Wayne K.J."/>
            <person name="Tettelin H."/>
            <person name="Glass J.I."/>
            <person name="Rusch D."/>
            <person name="Podicherti R."/>
            <person name="Tsui H.-C.T."/>
            <person name="Winkler M.E."/>
        </authorList>
    </citation>
    <scope>NUCLEOTIDE SEQUENCE</scope>
</reference>
<name>A0A381UAU6_9ZZZZ</name>
<dbReference type="CDD" id="cd04301">
    <property type="entry name" value="NAT_SF"/>
    <property type="match status" value="1"/>
</dbReference>
<evidence type="ECO:0000256" key="1">
    <source>
        <dbReference type="ARBA" id="ARBA00022679"/>
    </source>
</evidence>
<gene>
    <name evidence="4" type="ORF">METZ01_LOCUS78190</name>
</gene>
<evidence type="ECO:0000259" key="3">
    <source>
        <dbReference type="PROSITE" id="PS51186"/>
    </source>
</evidence>
<dbReference type="EMBL" id="UINC01006078">
    <property type="protein sequence ID" value="SVA25336.1"/>
    <property type="molecule type" value="Genomic_DNA"/>
</dbReference>
<feature type="domain" description="N-acetyltransferase" evidence="3">
    <location>
        <begin position="14"/>
        <end position="176"/>
    </location>
</feature>
<evidence type="ECO:0000313" key="4">
    <source>
        <dbReference type="EMBL" id="SVA25336.1"/>
    </source>
</evidence>
<keyword evidence="2" id="KW-0012">Acyltransferase</keyword>
<organism evidence="4">
    <name type="scientific">marine metagenome</name>
    <dbReference type="NCBI Taxonomy" id="408172"/>
    <lineage>
        <taxon>unclassified sequences</taxon>
        <taxon>metagenomes</taxon>
        <taxon>ecological metagenomes</taxon>
    </lineage>
</organism>
<sequence length="184" mass="20903">MKTIEFQVITAEISDIPELTEVMNLSINQLQKPYLNKDQIEASFEAMGLDRQLIEDKTYYKIVYGEQIVGCGGWSRRKTLFGGSHTIERNADLLDKKTEAARIRAMYTHPDWVRKGVGKLIISVSEKEAFTEGFRQCELMATLAGEKLYIDSGYEVVEIVNWKSSRGVIVPLKKMTKSLLQAYG</sequence>
<dbReference type="SUPFAM" id="SSF55729">
    <property type="entry name" value="Acyl-CoA N-acyltransferases (Nat)"/>
    <property type="match status" value="1"/>
</dbReference>
<dbReference type="Pfam" id="PF00583">
    <property type="entry name" value="Acetyltransf_1"/>
    <property type="match status" value="1"/>
</dbReference>
<dbReference type="PANTHER" id="PTHR43877:SF1">
    <property type="entry name" value="ACETYLTRANSFERASE"/>
    <property type="match status" value="1"/>
</dbReference>
<dbReference type="Gene3D" id="3.40.630.30">
    <property type="match status" value="1"/>
</dbReference>
<evidence type="ECO:0000256" key="2">
    <source>
        <dbReference type="ARBA" id="ARBA00023315"/>
    </source>
</evidence>
<dbReference type="PROSITE" id="PS51186">
    <property type="entry name" value="GNAT"/>
    <property type="match status" value="1"/>
</dbReference>
<dbReference type="InterPro" id="IPR000182">
    <property type="entry name" value="GNAT_dom"/>
</dbReference>
<accession>A0A381UAU6</accession>
<keyword evidence="1" id="KW-0808">Transferase</keyword>
<proteinExistence type="predicted"/>